<dbReference type="Proteomes" id="UP001367030">
    <property type="component" value="Unassembled WGS sequence"/>
</dbReference>
<organism evidence="1 2">
    <name type="scientific">Variovorax robiniae</name>
    <dbReference type="NCBI Taxonomy" id="1836199"/>
    <lineage>
        <taxon>Bacteria</taxon>
        <taxon>Pseudomonadati</taxon>
        <taxon>Pseudomonadota</taxon>
        <taxon>Betaproteobacteria</taxon>
        <taxon>Burkholderiales</taxon>
        <taxon>Comamonadaceae</taxon>
        <taxon>Variovorax</taxon>
    </lineage>
</organism>
<gene>
    <name evidence="1" type="ORF">WKW79_10560</name>
</gene>
<evidence type="ECO:0000313" key="2">
    <source>
        <dbReference type="Proteomes" id="UP001367030"/>
    </source>
</evidence>
<dbReference type="EMBL" id="JBBKZS010000003">
    <property type="protein sequence ID" value="MEJ8855011.1"/>
    <property type="molecule type" value="Genomic_DNA"/>
</dbReference>
<keyword evidence="2" id="KW-1185">Reference proteome</keyword>
<accession>A0ABU8X5B8</accession>
<sequence>MRLVNAVAMAVVTVVVGMLPLHAHAGRSCETRKPTAEVITKGMQLAERTSAALDASGARVVLLARAGQDLQRYRLQYSHLGLAYKTNDGAWRVVHKLNQCGTAVASLYRQGLGEFFLDDLWHYEAAWEIPTPAVQAQLLALLQGPSAGIVRLNTPAYSIVSYAWGQKYQQSNQWAIETMAAAMEPATIRNRAQAQAWLQFKGYEPTTLRLGALTRLGGRLSSANVAFDDHPNEKRFSDRIETVSVDSVFAWLPRAGLASQPVRLKL</sequence>
<dbReference type="Pfam" id="PF09916">
    <property type="entry name" value="DUF2145"/>
    <property type="match status" value="1"/>
</dbReference>
<proteinExistence type="predicted"/>
<name>A0ABU8X5B8_9BURK</name>
<dbReference type="InterPro" id="IPR014547">
    <property type="entry name" value="UCP028477"/>
</dbReference>
<reference evidence="1 2" key="1">
    <citation type="submission" date="2024-03" db="EMBL/GenBank/DDBJ databases">
        <title>Novel species of the genus Variovorax.</title>
        <authorList>
            <person name="Liu Q."/>
            <person name="Xin Y.-H."/>
        </authorList>
    </citation>
    <scope>NUCLEOTIDE SEQUENCE [LARGE SCALE GENOMIC DNA]</scope>
    <source>
        <strain evidence="1 2">KACC 18901</strain>
    </source>
</reference>
<comment type="caution">
    <text evidence="1">The sequence shown here is derived from an EMBL/GenBank/DDBJ whole genome shotgun (WGS) entry which is preliminary data.</text>
</comment>
<protein>
    <submittedName>
        <fullName evidence="1">DUF2145 domain-containing protein</fullName>
    </submittedName>
</protein>
<evidence type="ECO:0000313" key="1">
    <source>
        <dbReference type="EMBL" id="MEJ8855011.1"/>
    </source>
</evidence>